<sequence length="116" mass="13084">MLNRSGHHFTSPRFGLEHYASSRHTMACHRQFRQAVFINKRGKPDCTSSRMPTNSIRQAAAILGSSPTEFSVHSLRVGEAMYMYRAGVDTLTIQFQGGEHTTLQAIRKTVRSFRGL</sequence>
<protein>
    <recommendedName>
        <fullName evidence="3">Tyr recombinase domain-containing protein</fullName>
    </recommendedName>
</protein>
<keyword evidence="2" id="KW-1185">Reference proteome</keyword>
<name>A0A8J5IRZ4_9STRA</name>
<evidence type="ECO:0000313" key="1">
    <source>
        <dbReference type="EMBL" id="KAG6964362.1"/>
    </source>
</evidence>
<dbReference type="EMBL" id="JAENGY010000382">
    <property type="protein sequence ID" value="KAG6964362.1"/>
    <property type="molecule type" value="Genomic_DNA"/>
</dbReference>
<dbReference type="Proteomes" id="UP000709295">
    <property type="component" value="Unassembled WGS sequence"/>
</dbReference>
<evidence type="ECO:0008006" key="3">
    <source>
        <dbReference type="Google" id="ProtNLM"/>
    </source>
</evidence>
<organism evidence="1 2">
    <name type="scientific">Phytophthora aleatoria</name>
    <dbReference type="NCBI Taxonomy" id="2496075"/>
    <lineage>
        <taxon>Eukaryota</taxon>
        <taxon>Sar</taxon>
        <taxon>Stramenopiles</taxon>
        <taxon>Oomycota</taxon>
        <taxon>Peronosporomycetes</taxon>
        <taxon>Peronosporales</taxon>
        <taxon>Peronosporaceae</taxon>
        <taxon>Phytophthora</taxon>
    </lineage>
</organism>
<gene>
    <name evidence="1" type="ORF">JG688_00007745</name>
</gene>
<comment type="caution">
    <text evidence="1">The sequence shown here is derived from an EMBL/GenBank/DDBJ whole genome shotgun (WGS) entry which is preliminary data.</text>
</comment>
<dbReference type="AlphaFoldDB" id="A0A8J5IRZ4"/>
<evidence type="ECO:0000313" key="2">
    <source>
        <dbReference type="Proteomes" id="UP000709295"/>
    </source>
</evidence>
<proteinExistence type="predicted"/>
<reference evidence="1" key="1">
    <citation type="submission" date="2021-01" db="EMBL/GenBank/DDBJ databases">
        <title>Phytophthora aleatoria, a newly-described species from Pinus radiata is distinct from Phytophthora cactorum isolates based on comparative genomics.</title>
        <authorList>
            <person name="Mcdougal R."/>
            <person name="Panda P."/>
            <person name="Williams N."/>
            <person name="Studholme D.J."/>
        </authorList>
    </citation>
    <scope>NUCLEOTIDE SEQUENCE</scope>
    <source>
        <strain evidence="1">NZFS 4037</strain>
    </source>
</reference>
<accession>A0A8J5IRZ4</accession>